<dbReference type="AlphaFoldDB" id="A0AA36CW08"/>
<dbReference type="GO" id="GO:0004930">
    <property type="term" value="F:G protein-coupled receptor activity"/>
    <property type="evidence" value="ECO:0007669"/>
    <property type="project" value="UniProtKB-KW"/>
</dbReference>
<evidence type="ECO:0000256" key="7">
    <source>
        <dbReference type="ARBA" id="ARBA00023170"/>
    </source>
</evidence>
<evidence type="ECO:0000259" key="11">
    <source>
        <dbReference type="PROSITE" id="PS50262"/>
    </source>
</evidence>
<evidence type="ECO:0000313" key="12">
    <source>
        <dbReference type="EMBL" id="CAJ0575395.1"/>
    </source>
</evidence>
<evidence type="ECO:0000256" key="1">
    <source>
        <dbReference type="ARBA" id="ARBA00004651"/>
    </source>
</evidence>
<keyword evidence="5" id="KW-0297">G-protein coupled receptor</keyword>
<feature type="transmembrane region" description="Helical" evidence="10">
    <location>
        <begin position="241"/>
        <end position="265"/>
    </location>
</feature>
<dbReference type="Pfam" id="PF00001">
    <property type="entry name" value="7tm_1"/>
    <property type="match status" value="1"/>
</dbReference>
<feature type="domain" description="G-protein coupled receptors family 1 profile" evidence="11">
    <location>
        <begin position="69"/>
        <end position="373"/>
    </location>
</feature>
<organism evidence="12 13">
    <name type="scientific">Mesorhabditis spiculigera</name>
    <dbReference type="NCBI Taxonomy" id="96644"/>
    <lineage>
        <taxon>Eukaryota</taxon>
        <taxon>Metazoa</taxon>
        <taxon>Ecdysozoa</taxon>
        <taxon>Nematoda</taxon>
        <taxon>Chromadorea</taxon>
        <taxon>Rhabditida</taxon>
        <taxon>Rhabditina</taxon>
        <taxon>Rhabditomorpha</taxon>
        <taxon>Rhabditoidea</taxon>
        <taxon>Rhabditidae</taxon>
        <taxon>Mesorhabditinae</taxon>
        <taxon>Mesorhabditis</taxon>
    </lineage>
</organism>
<feature type="transmembrane region" description="Helical" evidence="10">
    <location>
        <begin position="176"/>
        <end position="196"/>
    </location>
</feature>
<feature type="transmembrane region" description="Helical" evidence="10">
    <location>
        <begin position="52"/>
        <end position="77"/>
    </location>
</feature>
<evidence type="ECO:0000256" key="10">
    <source>
        <dbReference type="SAM" id="Phobius"/>
    </source>
</evidence>
<dbReference type="PANTHER" id="PTHR24246">
    <property type="entry name" value="OLFACTORY RECEPTOR AND ADENOSINE RECEPTOR"/>
    <property type="match status" value="1"/>
</dbReference>
<keyword evidence="3 10" id="KW-0812">Transmembrane</keyword>
<dbReference type="EMBL" id="CATQJA010002637">
    <property type="protein sequence ID" value="CAJ0575395.1"/>
    <property type="molecule type" value="Genomic_DNA"/>
</dbReference>
<feature type="non-terminal residue" evidence="12">
    <location>
        <position position="431"/>
    </location>
</feature>
<dbReference type="Proteomes" id="UP001177023">
    <property type="component" value="Unassembled WGS sequence"/>
</dbReference>
<keyword evidence="4 10" id="KW-1133">Transmembrane helix</keyword>
<protein>
    <recommendedName>
        <fullName evidence="11">G-protein coupled receptors family 1 profile domain-containing protein</fullName>
    </recommendedName>
</protein>
<reference evidence="12" key="1">
    <citation type="submission" date="2023-06" db="EMBL/GenBank/DDBJ databases">
        <authorList>
            <person name="Delattre M."/>
        </authorList>
    </citation>
    <scope>NUCLEOTIDE SEQUENCE</scope>
    <source>
        <strain evidence="12">AF72</strain>
    </source>
</reference>
<accession>A0AA36CW08</accession>
<keyword evidence="7" id="KW-0675">Receptor</keyword>
<dbReference type="Gene3D" id="1.20.1070.10">
    <property type="entry name" value="Rhodopsin 7-helix transmembrane proteins"/>
    <property type="match status" value="1"/>
</dbReference>
<comment type="subcellular location">
    <subcellularLocation>
        <location evidence="1">Cell membrane</location>
        <topology evidence="1">Multi-pass membrane protein</topology>
    </subcellularLocation>
</comment>
<feature type="transmembrane region" description="Helical" evidence="10">
    <location>
        <begin position="349"/>
        <end position="368"/>
    </location>
</feature>
<evidence type="ECO:0000256" key="3">
    <source>
        <dbReference type="ARBA" id="ARBA00022692"/>
    </source>
</evidence>
<gene>
    <name evidence="12" type="ORF">MSPICULIGERA_LOCUS13706</name>
</gene>
<comment type="caution">
    <text evidence="12">The sequence shown here is derived from an EMBL/GenBank/DDBJ whole genome shotgun (WGS) entry which is preliminary data.</text>
</comment>
<evidence type="ECO:0000256" key="8">
    <source>
        <dbReference type="ARBA" id="ARBA00023180"/>
    </source>
</evidence>
<evidence type="ECO:0000256" key="5">
    <source>
        <dbReference type="ARBA" id="ARBA00023040"/>
    </source>
</evidence>
<dbReference type="PROSITE" id="PS50262">
    <property type="entry name" value="G_PROTEIN_RECEP_F1_2"/>
    <property type="match status" value="1"/>
</dbReference>
<dbReference type="SUPFAM" id="SSF81321">
    <property type="entry name" value="Family A G protein-coupled receptor-like"/>
    <property type="match status" value="1"/>
</dbReference>
<evidence type="ECO:0000256" key="2">
    <source>
        <dbReference type="ARBA" id="ARBA00022475"/>
    </source>
</evidence>
<evidence type="ECO:0000256" key="6">
    <source>
        <dbReference type="ARBA" id="ARBA00023136"/>
    </source>
</evidence>
<dbReference type="GO" id="GO:0005886">
    <property type="term" value="C:plasma membrane"/>
    <property type="evidence" value="ECO:0007669"/>
    <property type="project" value="UniProtKB-SubCell"/>
</dbReference>
<evidence type="ECO:0000256" key="4">
    <source>
        <dbReference type="ARBA" id="ARBA00022989"/>
    </source>
</evidence>
<dbReference type="PANTHER" id="PTHR24246:SF27">
    <property type="entry name" value="ADENOSINE RECEPTOR, ISOFORM A"/>
    <property type="match status" value="1"/>
</dbReference>
<dbReference type="CDD" id="cd00637">
    <property type="entry name" value="7tm_classA_rhodopsin-like"/>
    <property type="match status" value="1"/>
</dbReference>
<keyword evidence="6 10" id="KW-0472">Membrane</keyword>
<keyword evidence="9" id="KW-0807">Transducer</keyword>
<feature type="transmembrane region" description="Helical" evidence="10">
    <location>
        <begin position="310"/>
        <end position="329"/>
    </location>
</feature>
<feature type="transmembrane region" description="Helical" evidence="10">
    <location>
        <begin position="143"/>
        <end position="164"/>
    </location>
</feature>
<sequence>MDTEWGAVDVPYDEYYEADNLTSDDIAAWLNGLDSGDSQPDVAGWSALVNTAFGFGVSYVSLGLVAIVLNGTFLYALISRRRHVFSHVFYVMIFNFVLIDCLKGICSILFALKLLKSDMDAMGTLWIVKIDQMSAFLLRFSNLATILNLTMITINEYLFICYPLQYPNYVTRARVFACLIAAWIISFALTISNAVVTVAHQSIFIDLDCQAGLADDLHQSTNETDVFPCLMKVEPSRSAQYVYHFGVILFCGLCLAITATSYIVLLKVIAKLVKTDLRSSAEIAHLKDAMANGEERAPVEEKNVVRRHKYVAVIGTVIVVYAVYLTAYATIQILQLLNMSSGASHASRYIFVYIKYVCYTFISLHSILQPVCYLRMREFRALIVRAVCGSRRRPSDLLGNEPVFSGENRRTVVRENKPENGARRSTAREYV</sequence>
<evidence type="ECO:0000313" key="13">
    <source>
        <dbReference type="Proteomes" id="UP001177023"/>
    </source>
</evidence>
<dbReference type="InterPro" id="IPR017452">
    <property type="entry name" value="GPCR_Rhodpsn_7TM"/>
</dbReference>
<keyword evidence="8" id="KW-0325">Glycoprotein</keyword>
<keyword evidence="13" id="KW-1185">Reference proteome</keyword>
<feature type="transmembrane region" description="Helical" evidence="10">
    <location>
        <begin position="89"/>
        <end position="112"/>
    </location>
</feature>
<name>A0AA36CW08_9BILA</name>
<evidence type="ECO:0000256" key="9">
    <source>
        <dbReference type="ARBA" id="ARBA00023224"/>
    </source>
</evidence>
<dbReference type="InterPro" id="IPR000276">
    <property type="entry name" value="GPCR_Rhodpsn"/>
</dbReference>
<proteinExistence type="predicted"/>
<keyword evidence="2" id="KW-1003">Cell membrane</keyword>